<dbReference type="GO" id="GO:0001939">
    <property type="term" value="C:female pronucleus"/>
    <property type="evidence" value="ECO:0007669"/>
    <property type="project" value="TreeGrafter"/>
</dbReference>
<evidence type="ECO:0000256" key="3">
    <source>
        <dbReference type="ARBA" id="ARBA00022490"/>
    </source>
</evidence>
<reference evidence="6 7" key="1">
    <citation type="journal article" date="2018" name="Sci. Rep.">
        <title>Comparative analysis of the Pocillopora damicornis genome highlights role of immune system in coral evolution.</title>
        <authorList>
            <person name="Cunning R."/>
            <person name="Bay R.A."/>
            <person name="Gillette P."/>
            <person name="Baker A.C."/>
            <person name="Traylor-Knowles N."/>
        </authorList>
    </citation>
    <scope>NUCLEOTIDE SEQUENCE [LARGE SCALE GENOMIC DNA]</scope>
    <source>
        <strain evidence="6">RSMAS</strain>
        <tissue evidence="6">Whole animal</tissue>
    </source>
</reference>
<evidence type="ECO:0008006" key="8">
    <source>
        <dbReference type="Google" id="ProtNLM"/>
    </source>
</evidence>
<dbReference type="GO" id="GO:0042585">
    <property type="term" value="C:germinal vesicle"/>
    <property type="evidence" value="ECO:0007669"/>
    <property type="project" value="TreeGrafter"/>
</dbReference>
<proteinExistence type="predicted"/>
<evidence type="ECO:0000313" key="7">
    <source>
        <dbReference type="Proteomes" id="UP000275408"/>
    </source>
</evidence>
<dbReference type="InterPro" id="IPR010736">
    <property type="entry name" value="SHIPPO-rpt"/>
</dbReference>
<protein>
    <recommendedName>
        <fullName evidence="8">Sperm-tail PG-rich repeat-containing protein 2</fullName>
    </recommendedName>
</protein>
<dbReference type="Pfam" id="PF07004">
    <property type="entry name" value="SHIPPO-rpt"/>
    <property type="match status" value="2"/>
</dbReference>
<dbReference type="GO" id="GO:0044727">
    <property type="term" value="P:epigenetic programing of male pronucleus"/>
    <property type="evidence" value="ECO:0007669"/>
    <property type="project" value="TreeGrafter"/>
</dbReference>
<dbReference type="OrthoDB" id="186871at2759"/>
<evidence type="ECO:0000313" key="6">
    <source>
        <dbReference type="EMBL" id="RMX44704.1"/>
    </source>
</evidence>
<dbReference type="Proteomes" id="UP000275408">
    <property type="component" value="Unassembled WGS sequence"/>
</dbReference>
<evidence type="ECO:0000256" key="1">
    <source>
        <dbReference type="ARBA" id="ARBA00004123"/>
    </source>
</evidence>
<dbReference type="GO" id="GO:0003682">
    <property type="term" value="F:chromatin binding"/>
    <property type="evidence" value="ECO:0007669"/>
    <property type="project" value="TreeGrafter"/>
</dbReference>
<evidence type="ECO:0000256" key="5">
    <source>
        <dbReference type="SAM" id="MobiDB-lite"/>
    </source>
</evidence>
<dbReference type="GO" id="GO:0001940">
    <property type="term" value="C:male pronucleus"/>
    <property type="evidence" value="ECO:0007669"/>
    <property type="project" value="TreeGrafter"/>
</dbReference>
<sequence>MWRLVESVISKDLEAWSQSALLWLPRRLRLESKMADSVQVEEPQRRAVGGIITTGRIHKGHGKTAASASIPSKYQTIVSDNSEKKGFLSRSKRFEGFDASVNPGPGTYGELKSSETRSTSFSKKGFGGFVSKAKRFPRGVQNTGPGPGFYDPSVPRENNFNKSSVTRNFHLPIALERDNKKGQFPAPNQYTIGRTTGRVVYDNNVAACAAFQSRSKRSKDWSAGAIYGPSPCHYTINDKLVTDSPKIATAPFKSTTERKMMQSPVPFPGPGSYKPFGTAERQTLKQQQQLQQSGFHNKHYLCISAPAMPLPPLEPMPGPGHYNVVDYEGPPKHYMSGSAFVSTTSRWSGGAPGEEEAPGPATYRPQHYGKQSFIYNSHGRWI</sequence>
<comment type="caution">
    <text evidence="6">The sequence shown here is derived from an EMBL/GenBank/DDBJ whole genome shotgun (WGS) entry which is preliminary data.</text>
</comment>
<dbReference type="GO" id="GO:0042393">
    <property type="term" value="F:histone binding"/>
    <property type="evidence" value="ECO:0007669"/>
    <property type="project" value="TreeGrafter"/>
</dbReference>
<organism evidence="6 7">
    <name type="scientific">Pocillopora damicornis</name>
    <name type="common">Cauliflower coral</name>
    <name type="synonym">Millepora damicornis</name>
    <dbReference type="NCBI Taxonomy" id="46731"/>
    <lineage>
        <taxon>Eukaryota</taxon>
        <taxon>Metazoa</taxon>
        <taxon>Cnidaria</taxon>
        <taxon>Anthozoa</taxon>
        <taxon>Hexacorallia</taxon>
        <taxon>Scleractinia</taxon>
        <taxon>Astrocoeniina</taxon>
        <taxon>Pocilloporidae</taxon>
        <taxon>Pocillopora</taxon>
    </lineage>
</organism>
<evidence type="ECO:0000256" key="4">
    <source>
        <dbReference type="ARBA" id="ARBA00023242"/>
    </source>
</evidence>
<name>A0A3M6TTZ4_POCDA</name>
<dbReference type="EMBL" id="RCHS01002960">
    <property type="protein sequence ID" value="RMX44704.1"/>
    <property type="molecule type" value="Genomic_DNA"/>
</dbReference>
<keyword evidence="4" id="KW-0539">Nucleus</keyword>
<dbReference type="GO" id="GO:0005737">
    <property type="term" value="C:cytoplasm"/>
    <property type="evidence" value="ECO:0007669"/>
    <property type="project" value="UniProtKB-SubCell"/>
</dbReference>
<gene>
    <name evidence="6" type="ORF">pdam_00012749</name>
</gene>
<dbReference type="PANTHER" id="PTHR35678:SF1">
    <property type="entry name" value="PROTEIN STPG4"/>
    <property type="match status" value="1"/>
</dbReference>
<dbReference type="AlphaFoldDB" id="A0A3M6TTZ4"/>
<feature type="region of interest" description="Disordered" evidence="5">
    <location>
        <begin position="345"/>
        <end position="365"/>
    </location>
</feature>
<comment type="subcellular location">
    <subcellularLocation>
        <location evidence="2">Cytoplasm</location>
    </subcellularLocation>
    <subcellularLocation>
        <location evidence="1">Nucleus</location>
    </subcellularLocation>
</comment>
<accession>A0A3M6TTZ4</accession>
<keyword evidence="3" id="KW-0963">Cytoplasm</keyword>
<keyword evidence="7" id="KW-1185">Reference proteome</keyword>
<dbReference type="PANTHER" id="PTHR35678">
    <property type="entry name" value="PROTEIN STPG4"/>
    <property type="match status" value="1"/>
</dbReference>
<evidence type="ECO:0000256" key="2">
    <source>
        <dbReference type="ARBA" id="ARBA00004496"/>
    </source>
</evidence>